<dbReference type="InterPro" id="IPR006366">
    <property type="entry name" value="CobA/CysG_C"/>
</dbReference>
<feature type="domain" description="Tetrapyrrole methylase" evidence="6">
    <location>
        <begin position="16"/>
        <end position="224"/>
    </location>
</feature>
<dbReference type="InterPro" id="IPR050161">
    <property type="entry name" value="Siro_Cobalamin_biosynth"/>
</dbReference>
<comment type="similarity">
    <text evidence="4">Belongs to the precorrin methyltransferase family.</text>
</comment>
<gene>
    <name evidence="7" type="primary">MET1_2</name>
    <name evidence="7" type="ORF">HK105_208033</name>
</gene>
<dbReference type="Pfam" id="PF00590">
    <property type="entry name" value="TP_methylase"/>
    <property type="match status" value="1"/>
</dbReference>
<dbReference type="InterPro" id="IPR000878">
    <property type="entry name" value="4pyrrol_Mease"/>
</dbReference>
<dbReference type="Proteomes" id="UP001527925">
    <property type="component" value="Unassembled WGS sequence"/>
</dbReference>
<evidence type="ECO:0000313" key="8">
    <source>
        <dbReference type="Proteomes" id="UP001527925"/>
    </source>
</evidence>
<dbReference type="InterPro" id="IPR035996">
    <property type="entry name" value="4pyrrol_Methylase_sf"/>
</dbReference>
<evidence type="ECO:0000256" key="5">
    <source>
        <dbReference type="SAM" id="MobiDB-lite"/>
    </source>
</evidence>
<evidence type="ECO:0000313" key="7">
    <source>
        <dbReference type="EMBL" id="KAL2912461.1"/>
    </source>
</evidence>
<evidence type="ECO:0000256" key="1">
    <source>
        <dbReference type="ARBA" id="ARBA00022603"/>
    </source>
</evidence>
<keyword evidence="3" id="KW-0949">S-adenosyl-L-methionine</keyword>
<feature type="compositionally biased region" description="Low complexity" evidence="5">
    <location>
        <begin position="313"/>
        <end position="340"/>
    </location>
</feature>
<dbReference type="InterPro" id="IPR003043">
    <property type="entry name" value="Uropor_MeTrfase_CS"/>
</dbReference>
<dbReference type="EC" id="2.1.1.107" evidence="7"/>
<dbReference type="GO" id="GO:0032259">
    <property type="term" value="P:methylation"/>
    <property type="evidence" value="ECO:0007669"/>
    <property type="project" value="UniProtKB-KW"/>
</dbReference>
<comment type="caution">
    <text evidence="7">The sequence shown here is derived from an EMBL/GenBank/DDBJ whole genome shotgun (WGS) entry which is preliminary data.</text>
</comment>
<name>A0ABR4MYV5_9FUNG</name>
<evidence type="ECO:0000256" key="3">
    <source>
        <dbReference type="ARBA" id="ARBA00022691"/>
    </source>
</evidence>
<dbReference type="PROSITE" id="PS00839">
    <property type="entry name" value="SUMT_1"/>
    <property type="match status" value="1"/>
</dbReference>
<keyword evidence="1 4" id="KW-0489">Methyltransferase</keyword>
<keyword evidence="8" id="KW-1185">Reference proteome</keyword>
<protein>
    <submittedName>
        <fullName evidence="7">Uroporphyrin-III C-methyltransferase</fullName>
        <ecNumber evidence="7">2.1.1.107</ecNumber>
    </submittedName>
</protein>
<dbReference type="GO" id="GO:0004851">
    <property type="term" value="F:uroporphyrin-III C-methyltransferase activity"/>
    <property type="evidence" value="ECO:0007669"/>
    <property type="project" value="UniProtKB-EC"/>
</dbReference>
<dbReference type="SUPFAM" id="SSF53790">
    <property type="entry name" value="Tetrapyrrole methylase"/>
    <property type="match status" value="1"/>
</dbReference>
<accession>A0ABR4MYV5</accession>
<dbReference type="PANTHER" id="PTHR45790:SF6">
    <property type="entry name" value="UROPORPHYRINOGEN-III C-METHYLTRANSFERASE"/>
    <property type="match status" value="1"/>
</dbReference>
<reference evidence="7 8" key="1">
    <citation type="submission" date="2023-09" db="EMBL/GenBank/DDBJ databases">
        <title>Pangenome analysis of Batrachochytrium dendrobatidis and related Chytrids.</title>
        <authorList>
            <person name="Yacoub M.N."/>
            <person name="Stajich J.E."/>
            <person name="James T.Y."/>
        </authorList>
    </citation>
    <scope>NUCLEOTIDE SEQUENCE [LARGE SCALE GENOMIC DNA]</scope>
    <source>
        <strain evidence="7 8">JEL0888</strain>
    </source>
</reference>
<evidence type="ECO:0000256" key="2">
    <source>
        <dbReference type="ARBA" id="ARBA00022679"/>
    </source>
</evidence>
<dbReference type="Gene3D" id="3.40.1010.10">
    <property type="entry name" value="Cobalt-precorrin-4 Transmethylase, Domain 1"/>
    <property type="match status" value="1"/>
</dbReference>
<dbReference type="PROSITE" id="PS00840">
    <property type="entry name" value="SUMT_2"/>
    <property type="match status" value="1"/>
</dbReference>
<dbReference type="NCBIfam" id="TIGR01469">
    <property type="entry name" value="cobA_cysG_Cterm"/>
    <property type="match status" value="1"/>
</dbReference>
<feature type="region of interest" description="Disordered" evidence="5">
    <location>
        <begin position="305"/>
        <end position="384"/>
    </location>
</feature>
<keyword evidence="2 4" id="KW-0808">Transferase</keyword>
<evidence type="ECO:0000259" key="6">
    <source>
        <dbReference type="Pfam" id="PF00590"/>
    </source>
</evidence>
<sequence length="384" mass="39561">MTQDAPAPGPRRRGALFLVGAGPGSPDLLTLRAHALLHSPRVARVIADRLVPPRLLAALDPAKLVVARKLPGRATDAQREIHAWILDALAAGLNVVRLKGGDPFVFGRGGEEAVVARRAGFPVHYVPGVSSATSAPGFAGIPVTHRGIADSLLVVTGRREDGAIPDIPPYDPARTAVFLMAVGALPRLVPRLRAAGFPDALPAAAIERASLPDMRIVRGSLASLADDVRAAGITAHATLVFGHVVDALDMDASPHWLAAEILPSLDKLAAQPASPDTQLVRRLAHGPADPLVGFVPADDLLASLSPPPPSHISDASTDASSDDAWLSDSASVSDSAALSDSDGETTAVASVSEGDLDAISPLGSLSPKRALHAPISPVPARQHA</sequence>
<organism evidence="7 8">
    <name type="scientific">Polyrhizophydium stewartii</name>
    <dbReference type="NCBI Taxonomy" id="2732419"/>
    <lineage>
        <taxon>Eukaryota</taxon>
        <taxon>Fungi</taxon>
        <taxon>Fungi incertae sedis</taxon>
        <taxon>Chytridiomycota</taxon>
        <taxon>Chytridiomycota incertae sedis</taxon>
        <taxon>Chytridiomycetes</taxon>
        <taxon>Rhizophydiales</taxon>
        <taxon>Rhizophydiales incertae sedis</taxon>
        <taxon>Polyrhizophydium</taxon>
    </lineage>
</organism>
<dbReference type="InterPro" id="IPR014777">
    <property type="entry name" value="4pyrrole_Mease_sub1"/>
</dbReference>
<proteinExistence type="inferred from homology"/>
<dbReference type="Gene3D" id="3.30.950.10">
    <property type="entry name" value="Methyltransferase, Cobalt-precorrin-4 Transmethylase, Domain 2"/>
    <property type="match status" value="1"/>
</dbReference>
<dbReference type="PANTHER" id="PTHR45790">
    <property type="entry name" value="SIROHEME SYNTHASE-RELATED"/>
    <property type="match status" value="1"/>
</dbReference>
<dbReference type="NCBIfam" id="NF004790">
    <property type="entry name" value="PRK06136.1"/>
    <property type="match status" value="1"/>
</dbReference>
<dbReference type="InterPro" id="IPR014776">
    <property type="entry name" value="4pyrrole_Mease_sub2"/>
</dbReference>
<dbReference type="EMBL" id="JADGIZ020000064">
    <property type="protein sequence ID" value="KAL2912461.1"/>
    <property type="molecule type" value="Genomic_DNA"/>
</dbReference>
<evidence type="ECO:0000256" key="4">
    <source>
        <dbReference type="RuleBase" id="RU003960"/>
    </source>
</evidence>
<dbReference type="CDD" id="cd11642">
    <property type="entry name" value="SUMT"/>
    <property type="match status" value="1"/>
</dbReference>